<proteinExistence type="predicted"/>
<evidence type="ECO:0000313" key="2">
    <source>
        <dbReference type="Proteomes" id="UP001377168"/>
    </source>
</evidence>
<name>A0ACC6Q8A6_9ACTN</name>
<evidence type="ECO:0000313" key="1">
    <source>
        <dbReference type="EMBL" id="MEJ8640013.1"/>
    </source>
</evidence>
<organism evidence="1 2">
    <name type="scientific">Streptomyces achmelvichensis</name>
    <dbReference type="NCBI Taxonomy" id="3134111"/>
    <lineage>
        <taxon>Bacteria</taxon>
        <taxon>Bacillati</taxon>
        <taxon>Actinomycetota</taxon>
        <taxon>Actinomycetes</taxon>
        <taxon>Kitasatosporales</taxon>
        <taxon>Streptomycetaceae</taxon>
        <taxon>Streptomyces</taxon>
    </lineage>
</organism>
<accession>A0ACC6Q8A6</accession>
<dbReference type="EMBL" id="JBBKAJ010000038">
    <property type="protein sequence ID" value="MEJ8640013.1"/>
    <property type="molecule type" value="Genomic_DNA"/>
</dbReference>
<sequence length="202" mass="22657">MTSTSMSLSDMGREIGVARQTVQRWHRTSPEGPARATTPVSALKAVAEAMNVAVPEADAERAPRYPRKVFVAFCQAVGYMDEDGNLVPELQERIAQKKRGRWYPVKPTLDPGKGRRRRYYVNHVAELTGLEQDTVAYYATPGVNQGRSFPAPDGLDEMDRPFWFRETISKYRTRAQRQERMQPADTDTAEGNGPEESPPAGK</sequence>
<gene>
    <name evidence="1" type="ORF">WKI67_42695</name>
</gene>
<keyword evidence="2" id="KW-1185">Reference proteome</keyword>
<dbReference type="Proteomes" id="UP001377168">
    <property type="component" value="Unassembled WGS sequence"/>
</dbReference>
<comment type="caution">
    <text evidence="1">The sequence shown here is derived from an EMBL/GenBank/DDBJ whole genome shotgun (WGS) entry which is preliminary data.</text>
</comment>
<reference evidence="1" key="1">
    <citation type="submission" date="2024-03" db="EMBL/GenBank/DDBJ databases">
        <title>Novel Streptomyces species of biotechnological and ecological value are a feature of Machair soil.</title>
        <authorList>
            <person name="Prole J.R."/>
            <person name="Goodfellow M."/>
            <person name="Allenby N."/>
            <person name="Ward A.C."/>
        </authorList>
    </citation>
    <scope>NUCLEOTIDE SEQUENCE</scope>
    <source>
        <strain evidence="1">MS2.AVA.5</strain>
    </source>
</reference>
<protein>
    <submittedName>
        <fullName evidence="1">Helix-turn-helix transcriptional regulator</fullName>
    </submittedName>
</protein>